<reference evidence="2" key="1">
    <citation type="submission" date="2022-04" db="EMBL/GenBank/DDBJ databases">
        <title>Mucilaginibacter sp. RS28 isolated from freshwater.</title>
        <authorList>
            <person name="Ko S.-R."/>
        </authorList>
    </citation>
    <scope>NUCLEOTIDE SEQUENCE</scope>
    <source>
        <strain evidence="2">RS28</strain>
    </source>
</reference>
<keyword evidence="3" id="KW-1185">Reference proteome</keyword>
<keyword evidence="1" id="KW-0732">Signal</keyword>
<dbReference type="EMBL" id="JALJEJ010000016">
    <property type="protein sequence ID" value="MCJ8212011.1"/>
    <property type="molecule type" value="Genomic_DNA"/>
</dbReference>
<evidence type="ECO:0000256" key="1">
    <source>
        <dbReference type="SAM" id="SignalP"/>
    </source>
</evidence>
<organism evidence="2 3">
    <name type="scientific">Mucilaginibacter straminoryzae</name>
    <dbReference type="NCBI Taxonomy" id="2932774"/>
    <lineage>
        <taxon>Bacteria</taxon>
        <taxon>Pseudomonadati</taxon>
        <taxon>Bacteroidota</taxon>
        <taxon>Sphingobacteriia</taxon>
        <taxon>Sphingobacteriales</taxon>
        <taxon>Sphingobacteriaceae</taxon>
        <taxon>Mucilaginibacter</taxon>
    </lineage>
</organism>
<evidence type="ECO:0008006" key="4">
    <source>
        <dbReference type="Google" id="ProtNLM"/>
    </source>
</evidence>
<feature type="signal peptide" evidence="1">
    <location>
        <begin position="1"/>
        <end position="22"/>
    </location>
</feature>
<evidence type="ECO:0000313" key="3">
    <source>
        <dbReference type="Proteomes" id="UP001139450"/>
    </source>
</evidence>
<accession>A0A9X2BB31</accession>
<protein>
    <recommendedName>
        <fullName evidence="4">DUF3078 domain-containing protein</fullName>
    </recommendedName>
</protein>
<dbReference type="RefSeq" id="WP_245133177.1">
    <property type="nucleotide sequence ID" value="NZ_JALJEJ010000016.1"/>
</dbReference>
<name>A0A9X2BB31_9SPHI</name>
<proteinExistence type="predicted"/>
<gene>
    <name evidence="2" type="ORF">MUY27_20000</name>
</gene>
<sequence length="376" mass="42984">MKSSKSYLWVIFLMMALQFAHAQDSTSLSANDFRKKLKEVINNPDLYNDAFAKLRSALVNKNNFLNDFDLKFKTFQTEGLPPSLGFEYKYDNSWTKVSKEAKFARTFSIDLNGNVAFKHEHNPNDFLESKANYSFDWFVGGHIDKNTNADVDSLELIDSLIIENQGKPAEAVLREKRREYVSMSNMFYLGLNAKASYESNQTFTQQQFAPGLLVNLGFKAWDRHSDARWLNIPDYPFALLRLITGSSKDFMPSRASFPSVLLGIDHVIPTDDALRKAVLTDMKAFERFRFEAAFKTEAAVLDKQVIWFSANYRWFRELGASKAIREADLAGYSYFTCNLASSNGFFVSYTHGRLPFDVKANSTYGLGFVYNLGTWK</sequence>
<dbReference type="Proteomes" id="UP001139450">
    <property type="component" value="Unassembled WGS sequence"/>
</dbReference>
<comment type="caution">
    <text evidence="2">The sequence shown here is derived from an EMBL/GenBank/DDBJ whole genome shotgun (WGS) entry which is preliminary data.</text>
</comment>
<feature type="chain" id="PRO_5040816350" description="DUF3078 domain-containing protein" evidence="1">
    <location>
        <begin position="23"/>
        <end position="376"/>
    </location>
</feature>
<evidence type="ECO:0000313" key="2">
    <source>
        <dbReference type="EMBL" id="MCJ8212011.1"/>
    </source>
</evidence>
<dbReference type="AlphaFoldDB" id="A0A9X2BB31"/>